<dbReference type="Gene3D" id="3.30.1490.480">
    <property type="entry name" value="Endolytic murein transglycosylase"/>
    <property type="match status" value="1"/>
</dbReference>
<evidence type="ECO:0000313" key="9">
    <source>
        <dbReference type="Proteomes" id="UP000382577"/>
    </source>
</evidence>
<keyword evidence="1 7" id="KW-1003">Cell membrane</keyword>
<evidence type="ECO:0000256" key="6">
    <source>
        <dbReference type="ARBA" id="ARBA00023316"/>
    </source>
</evidence>
<dbReference type="AlphaFoldDB" id="A0A5E4RS18"/>
<dbReference type="GO" id="GO:0009252">
    <property type="term" value="P:peptidoglycan biosynthetic process"/>
    <property type="evidence" value="ECO:0007669"/>
    <property type="project" value="UniProtKB-UniRule"/>
</dbReference>
<organism evidence="8 9">
    <name type="scientific">Pandoraea fibrosis</name>
    <dbReference type="NCBI Taxonomy" id="1891094"/>
    <lineage>
        <taxon>Bacteria</taxon>
        <taxon>Pseudomonadati</taxon>
        <taxon>Pseudomonadota</taxon>
        <taxon>Betaproteobacteria</taxon>
        <taxon>Burkholderiales</taxon>
        <taxon>Burkholderiaceae</taxon>
        <taxon>Pandoraea</taxon>
    </lineage>
</organism>
<gene>
    <name evidence="7" type="primary">mltG</name>
    <name evidence="8" type="ORF">PFI31113_00334</name>
</gene>
<keyword evidence="2 7" id="KW-0812">Transmembrane</keyword>
<sequence>MRVWQVKVLYWVFRQDVRARFDVRNAPLDTIAATHIRLTESPEPAAVDTRLTLQFMSFIKRLLVLLIVASLAAGGAFYYWAQAPLQLGKPTLDVTIKPYSSVRSVAAQLRNGGVPVPPLLFNLLARVMDVGTKLKSGNYEFATGITPIEVVEKLARGDVNQYVVTIIEGWTFKKMRSEIDANPALRHDTAGLPDADIMQLVGAERAEAEGMFFPDTYLFPKGTSDVDVYKRAYRLMQKRLDEAWAARAPGLPYTTPYEALIMASLVEKETGQSVERGQVAAVFVNRLRKRMLLQTDPTVIYGMGDLYTGRLRKRDLQTDTPYNTYTRAGLPPTPIALPGVASLAAALNPAPTDALYFVARGDGTSHFSTNLQEHNRAVDKYQRGEQ</sequence>
<keyword evidence="7" id="KW-0997">Cell inner membrane</keyword>
<evidence type="ECO:0000313" key="8">
    <source>
        <dbReference type="EMBL" id="VVD65551.1"/>
    </source>
</evidence>
<feature type="transmembrane region" description="Helical" evidence="7">
    <location>
        <begin position="62"/>
        <end position="81"/>
    </location>
</feature>
<dbReference type="GO" id="GO:0005886">
    <property type="term" value="C:plasma membrane"/>
    <property type="evidence" value="ECO:0007669"/>
    <property type="project" value="UniProtKB-SubCell"/>
</dbReference>
<comment type="subcellular location">
    <subcellularLocation>
        <location evidence="7">Cell inner membrane</location>
        <topology evidence="7">Single-pass membrane protein</topology>
    </subcellularLocation>
</comment>
<comment type="similarity">
    <text evidence="7">Belongs to the transglycosylase MltG family.</text>
</comment>
<dbReference type="NCBIfam" id="TIGR00247">
    <property type="entry name" value="endolytic transglycosylase MltG"/>
    <property type="match status" value="1"/>
</dbReference>
<comment type="function">
    <text evidence="7">Functions as a peptidoglycan terminase that cleaves nascent peptidoglycan strands endolytically to terminate their elongation.</text>
</comment>
<dbReference type="Proteomes" id="UP000382577">
    <property type="component" value="Unassembled WGS sequence"/>
</dbReference>
<dbReference type="PANTHER" id="PTHR30518">
    <property type="entry name" value="ENDOLYTIC MUREIN TRANSGLYCOSYLASE"/>
    <property type="match status" value="1"/>
</dbReference>
<reference evidence="8 9" key="1">
    <citation type="submission" date="2019-08" db="EMBL/GenBank/DDBJ databases">
        <authorList>
            <person name="Peeters C."/>
        </authorList>
    </citation>
    <scope>NUCLEOTIDE SEQUENCE [LARGE SCALE GENOMIC DNA]</scope>
    <source>
        <strain evidence="8 9">LMG 31113</strain>
    </source>
</reference>
<evidence type="ECO:0000256" key="7">
    <source>
        <dbReference type="HAMAP-Rule" id="MF_02065"/>
    </source>
</evidence>
<name>A0A5E4RS18_9BURK</name>
<dbReference type="Gene3D" id="3.30.160.60">
    <property type="entry name" value="Classic Zinc Finger"/>
    <property type="match status" value="1"/>
</dbReference>
<dbReference type="PANTHER" id="PTHR30518:SF2">
    <property type="entry name" value="ENDOLYTIC MUREIN TRANSGLYCOSYLASE"/>
    <property type="match status" value="1"/>
</dbReference>
<dbReference type="EC" id="4.2.2.29" evidence="7"/>
<dbReference type="InterPro" id="IPR003770">
    <property type="entry name" value="MLTG-like"/>
</dbReference>
<proteinExistence type="inferred from homology"/>
<comment type="catalytic activity">
    <reaction evidence="7">
        <text>a peptidoglycan chain = a peptidoglycan chain with N-acetyl-1,6-anhydromuramyl-[peptide] at the reducing end + a peptidoglycan chain with N-acetylglucosamine at the non-reducing end.</text>
        <dbReference type="EC" id="4.2.2.29"/>
    </reaction>
</comment>
<feature type="site" description="Important for catalytic activity" evidence="7">
    <location>
        <position position="269"/>
    </location>
</feature>
<evidence type="ECO:0000256" key="4">
    <source>
        <dbReference type="ARBA" id="ARBA00023136"/>
    </source>
</evidence>
<evidence type="ECO:0000256" key="1">
    <source>
        <dbReference type="ARBA" id="ARBA00022475"/>
    </source>
</evidence>
<keyword evidence="4 7" id="KW-0472">Membrane</keyword>
<evidence type="ECO:0000256" key="2">
    <source>
        <dbReference type="ARBA" id="ARBA00022692"/>
    </source>
</evidence>
<keyword evidence="6 7" id="KW-0961">Cell wall biogenesis/degradation</keyword>
<dbReference type="HAMAP" id="MF_02065">
    <property type="entry name" value="MltG"/>
    <property type="match status" value="1"/>
</dbReference>
<dbReference type="EMBL" id="CABPRW010000001">
    <property type="protein sequence ID" value="VVD65551.1"/>
    <property type="molecule type" value="Genomic_DNA"/>
</dbReference>
<evidence type="ECO:0000256" key="5">
    <source>
        <dbReference type="ARBA" id="ARBA00023239"/>
    </source>
</evidence>
<keyword evidence="3 7" id="KW-1133">Transmembrane helix</keyword>
<dbReference type="GO" id="GO:0008932">
    <property type="term" value="F:lytic endotransglycosylase activity"/>
    <property type="evidence" value="ECO:0007669"/>
    <property type="project" value="UniProtKB-UniRule"/>
</dbReference>
<dbReference type="Pfam" id="PF02618">
    <property type="entry name" value="YceG"/>
    <property type="match status" value="1"/>
</dbReference>
<keyword evidence="5 7" id="KW-0456">Lyase</keyword>
<protein>
    <recommendedName>
        <fullName evidence="7">Endolytic murein transglycosylase</fullName>
        <ecNumber evidence="7">4.2.2.29</ecNumber>
    </recommendedName>
    <alternativeName>
        <fullName evidence="7">Peptidoglycan lytic transglycosylase</fullName>
    </alternativeName>
    <alternativeName>
        <fullName evidence="7">Peptidoglycan polymerization terminase</fullName>
    </alternativeName>
</protein>
<accession>A0A5E4RS18</accession>
<dbReference type="CDD" id="cd08010">
    <property type="entry name" value="MltG_like"/>
    <property type="match status" value="1"/>
</dbReference>
<dbReference type="GO" id="GO:0071555">
    <property type="term" value="P:cell wall organization"/>
    <property type="evidence" value="ECO:0007669"/>
    <property type="project" value="UniProtKB-KW"/>
</dbReference>
<evidence type="ECO:0000256" key="3">
    <source>
        <dbReference type="ARBA" id="ARBA00022989"/>
    </source>
</evidence>